<organism evidence="6 7">
    <name type="scientific">Yinghuangia aomiensis</name>
    <dbReference type="NCBI Taxonomy" id="676205"/>
    <lineage>
        <taxon>Bacteria</taxon>
        <taxon>Bacillati</taxon>
        <taxon>Actinomycetota</taxon>
        <taxon>Actinomycetes</taxon>
        <taxon>Kitasatosporales</taxon>
        <taxon>Streptomycetaceae</taxon>
        <taxon>Yinghuangia</taxon>
    </lineage>
</organism>
<dbReference type="InterPro" id="IPR011991">
    <property type="entry name" value="ArsR-like_HTH"/>
</dbReference>
<evidence type="ECO:0000256" key="1">
    <source>
        <dbReference type="ARBA" id="ARBA00023015"/>
    </source>
</evidence>
<dbReference type="InterPro" id="IPR028349">
    <property type="entry name" value="PafC-like"/>
</dbReference>
<dbReference type="InterPro" id="IPR036390">
    <property type="entry name" value="WH_DNA-bd_sf"/>
</dbReference>
<keyword evidence="4" id="KW-0732">Signal</keyword>
<dbReference type="Proteomes" id="UP001500466">
    <property type="component" value="Unassembled WGS sequence"/>
</dbReference>
<feature type="chain" id="PRO_5045237465" evidence="4">
    <location>
        <begin position="21"/>
        <end position="340"/>
    </location>
</feature>
<dbReference type="PIRSF" id="PIRSF016838">
    <property type="entry name" value="PafC"/>
    <property type="match status" value="1"/>
</dbReference>
<dbReference type="RefSeq" id="WP_345679815.1">
    <property type="nucleotide sequence ID" value="NZ_BAABHS010000036.1"/>
</dbReference>
<gene>
    <name evidence="6" type="ORF">GCM10023205_69720</name>
</gene>
<dbReference type="InterPro" id="IPR001034">
    <property type="entry name" value="DeoR_HTH"/>
</dbReference>
<keyword evidence="1" id="KW-0805">Transcription regulation</keyword>
<dbReference type="InterPro" id="IPR036388">
    <property type="entry name" value="WH-like_DNA-bd_sf"/>
</dbReference>
<accession>A0ABP9I673</accession>
<dbReference type="Gene3D" id="1.10.10.10">
    <property type="entry name" value="Winged helix-like DNA-binding domain superfamily/Winged helix DNA-binding domain"/>
    <property type="match status" value="1"/>
</dbReference>
<dbReference type="PROSITE" id="PS52050">
    <property type="entry name" value="WYL"/>
    <property type="match status" value="1"/>
</dbReference>
<feature type="signal peptide" evidence="4">
    <location>
        <begin position="1"/>
        <end position="20"/>
    </location>
</feature>
<dbReference type="Pfam" id="PF25583">
    <property type="entry name" value="WCX"/>
    <property type="match status" value="1"/>
</dbReference>
<dbReference type="InterPro" id="IPR026881">
    <property type="entry name" value="WYL_dom"/>
</dbReference>
<comment type="caution">
    <text evidence="6">The sequence shown here is derived from an EMBL/GenBank/DDBJ whole genome shotgun (WGS) entry which is preliminary data.</text>
</comment>
<dbReference type="Pfam" id="PF13280">
    <property type="entry name" value="WYL"/>
    <property type="match status" value="1"/>
</dbReference>
<dbReference type="PANTHER" id="PTHR34580">
    <property type="match status" value="1"/>
</dbReference>
<sequence>MRASRAIALLLLLQSRRAMTAAELAAELDVSERTVQRDVAALSEAGVPVYAERGRAGGYRLVDGYRTRLTGLERPEAEVLFLAGLPGPLRDMGLAGQALAARLKVAAALGDAPAAATQRFHLDAPAWFREADTPPLLGAVSRAVWEDRVLRGGYGGRERRLEPYGLVLKAGQWYVAARGPSGRMASYRVDRFAGAEVGEERFARDPEFDLPGYWEDASRDFARSMLHEKARVRLSPIAVAHLAVLLEATAAADALATAGEPDAEGWVTVTLPVESWEIGYFEILRFGPEAEVLDPPHLRDRVAEATRRAAALYADDHPPGSGPDVSRDAPGSAPAATPPP</sequence>
<dbReference type="PROSITE" id="PS51000">
    <property type="entry name" value="HTH_DEOR_2"/>
    <property type="match status" value="1"/>
</dbReference>
<proteinExistence type="predicted"/>
<feature type="compositionally biased region" description="Low complexity" evidence="3">
    <location>
        <begin position="329"/>
        <end position="340"/>
    </location>
</feature>
<evidence type="ECO:0000313" key="6">
    <source>
        <dbReference type="EMBL" id="GAA4988773.1"/>
    </source>
</evidence>
<keyword evidence="7" id="KW-1185">Reference proteome</keyword>
<keyword evidence="2" id="KW-0804">Transcription</keyword>
<dbReference type="CDD" id="cd00090">
    <property type="entry name" value="HTH_ARSR"/>
    <property type="match status" value="1"/>
</dbReference>
<evidence type="ECO:0000256" key="2">
    <source>
        <dbReference type="ARBA" id="ARBA00023163"/>
    </source>
</evidence>
<dbReference type="Pfam" id="PF08279">
    <property type="entry name" value="HTH_11"/>
    <property type="match status" value="1"/>
</dbReference>
<dbReference type="InterPro" id="IPR013196">
    <property type="entry name" value="HTH_11"/>
</dbReference>
<dbReference type="InterPro" id="IPR051534">
    <property type="entry name" value="CBASS_pafABC_assoc_protein"/>
</dbReference>
<reference evidence="7" key="1">
    <citation type="journal article" date="2019" name="Int. J. Syst. Evol. Microbiol.">
        <title>The Global Catalogue of Microorganisms (GCM) 10K type strain sequencing project: providing services to taxonomists for standard genome sequencing and annotation.</title>
        <authorList>
            <consortium name="The Broad Institute Genomics Platform"/>
            <consortium name="The Broad Institute Genome Sequencing Center for Infectious Disease"/>
            <person name="Wu L."/>
            <person name="Ma J."/>
        </authorList>
    </citation>
    <scope>NUCLEOTIDE SEQUENCE [LARGE SCALE GENOMIC DNA]</scope>
    <source>
        <strain evidence="7">JCM 17986</strain>
    </source>
</reference>
<dbReference type="EMBL" id="BAABHS010000036">
    <property type="protein sequence ID" value="GAA4988773.1"/>
    <property type="molecule type" value="Genomic_DNA"/>
</dbReference>
<protein>
    <submittedName>
        <fullName evidence="6">WYL domain-containing protein</fullName>
    </submittedName>
</protein>
<feature type="domain" description="HTH deoR-type" evidence="5">
    <location>
        <begin position="2"/>
        <end position="57"/>
    </location>
</feature>
<evidence type="ECO:0000256" key="4">
    <source>
        <dbReference type="SAM" id="SignalP"/>
    </source>
</evidence>
<dbReference type="InterPro" id="IPR057727">
    <property type="entry name" value="WCX_dom"/>
</dbReference>
<dbReference type="PANTHER" id="PTHR34580:SF1">
    <property type="entry name" value="PROTEIN PAFC"/>
    <property type="match status" value="1"/>
</dbReference>
<feature type="region of interest" description="Disordered" evidence="3">
    <location>
        <begin position="309"/>
        <end position="340"/>
    </location>
</feature>
<name>A0ABP9I673_9ACTN</name>
<evidence type="ECO:0000256" key="3">
    <source>
        <dbReference type="SAM" id="MobiDB-lite"/>
    </source>
</evidence>
<dbReference type="SUPFAM" id="SSF46785">
    <property type="entry name" value="Winged helix' DNA-binding domain"/>
    <property type="match status" value="1"/>
</dbReference>
<evidence type="ECO:0000313" key="7">
    <source>
        <dbReference type="Proteomes" id="UP001500466"/>
    </source>
</evidence>
<evidence type="ECO:0000259" key="5">
    <source>
        <dbReference type="PROSITE" id="PS51000"/>
    </source>
</evidence>